<evidence type="ECO:0000313" key="3">
    <source>
        <dbReference type="Proteomes" id="UP001302812"/>
    </source>
</evidence>
<gene>
    <name evidence="2" type="ORF">N656DRAFT_769217</name>
</gene>
<feature type="compositionally biased region" description="Basic and acidic residues" evidence="1">
    <location>
        <begin position="567"/>
        <end position="580"/>
    </location>
</feature>
<feature type="compositionally biased region" description="Low complexity" evidence="1">
    <location>
        <begin position="510"/>
        <end position="520"/>
    </location>
</feature>
<dbReference type="Pfam" id="PF08208">
    <property type="entry name" value="RNA_polI_A34"/>
    <property type="match status" value="1"/>
</dbReference>
<feature type="compositionally biased region" description="Basic and acidic residues" evidence="1">
    <location>
        <begin position="115"/>
        <end position="124"/>
    </location>
</feature>
<protein>
    <submittedName>
        <fullName evidence="2">Uncharacterized protein</fullName>
    </submittedName>
</protein>
<dbReference type="EMBL" id="MU853345">
    <property type="protein sequence ID" value="KAK4111561.1"/>
    <property type="molecule type" value="Genomic_DNA"/>
</dbReference>
<dbReference type="GO" id="GO:0006360">
    <property type="term" value="P:transcription by RNA polymerase I"/>
    <property type="evidence" value="ECO:0007669"/>
    <property type="project" value="InterPro"/>
</dbReference>
<feature type="region of interest" description="Disordered" evidence="1">
    <location>
        <begin position="395"/>
        <end position="601"/>
    </location>
</feature>
<feature type="compositionally biased region" description="Acidic residues" evidence="1">
    <location>
        <begin position="137"/>
        <end position="156"/>
    </location>
</feature>
<sequence>MPGPRAPIGTLQQHATAAAGLVRGMVPSIFTRDDPSKRAPKVEEPSESDSDSDSDTTTSTNSDDSDKDEADKTVRSNENWAADLKSKKANATPSSKMNGTKPASGESDTVAPSKMKQESPDAKPAKVSFSDSSASESESEDSESESEDSSSSDSDDDLAKSAAKSGSSLAAKTGNNNESGSSSDESDDESENESQNRSKKQAMQKKEMPTQSSKAASEAPKTKKATAKSSVSTNGIARSKEFVTESDDAESDVEAPNPGIQTMVAEKQSDKTAVQRVPEIVTQGFHLRKAEGDIDAAAVAAVFNKAKAEGKQIWYFTTPKSVPIEVIQKQAIPLDKVHAGESIFTHENVEYTGHFEEPVNHAIKVLIPGKKGTNYETLNQPVDRVLHITRVTRFGQDGESQSSSASANAGAVSTVPRPQPKDLKARYLPFGVTNGDVSRTGADTSDGDEDVEMKQAPPLSASSASDAKADVAKKAAKKRKHGDVEKGTPGQEEAAATPKKKSKKPRVDDSSTPAVASSSSKITKQTPIAPPPVPPMSSVSSVKAPALPETAQPSPAAKKSKSKDKAKKKDTASKEAKPAETKMPSKVTPVLPPQIPGVKSA</sequence>
<dbReference type="Gene3D" id="6.20.250.70">
    <property type="match status" value="1"/>
</dbReference>
<reference evidence="2" key="1">
    <citation type="journal article" date="2023" name="Mol. Phylogenet. Evol.">
        <title>Genome-scale phylogeny and comparative genomics of the fungal order Sordariales.</title>
        <authorList>
            <person name="Hensen N."/>
            <person name="Bonometti L."/>
            <person name="Westerberg I."/>
            <person name="Brannstrom I.O."/>
            <person name="Guillou S."/>
            <person name="Cros-Aarteil S."/>
            <person name="Calhoun S."/>
            <person name="Haridas S."/>
            <person name="Kuo A."/>
            <person name="Mondo S."/>
            <person name="Pangilinan J."/>
            <person name="Riley R."/>
            <person name="LaButti K."/>
            <person name="Andreopoulos B."/>
            <person name="Lipzen A."/>
            <person name="Chen C."/>
            <person name="Yan M."/>
            <person name="Daum C."/>
            <person name="Ng V."/>
            <person name="Clum A."/>
            <person name="Steindorff A."/>
            <person name="Ohm R.A."/>
            <person name="Martin F."/>
            <person name="Silar P."/>
            <person name="Natvig D.O."/>
            <person name="Lalanne C."/>
            <person name="Gautier V."/>
            <person name="Ament-Velasquez S.L."/>
            <person name="Kruys A."/>
            <person name="Hutchinson M.I."/>
            <person name="Powell A.J."/>
            <person name="Barry K."/>
            <person name="Miller A.N."/>
            <person name="Grigoriev I.V."/>
            <person name="Debuchy R."/>
            <person name="Gladieux P."/>
            <person name="Hiltunen Thoren M."/>
            <person name="Johannesson H."/>
        </authorList>
    </citation>
    <scope>NUCLEOTIDE SEQUENCE</scope>
    <source>
        <strain evidence="2">CBS 508.74</strain>
    </source>
</reference>
<evidence type="ECO:0000256" key="1">
    <source>
        <dbReference type="SAM" id="MobiDB-lite"/>
    </source>
</evidence>
<feature type="compositionally biased region" description="Low complexity" evidence="1">
    <location>
        <begin position="400"/>
        <end position="413"/>
    </location>
</feature>
<keyword evidence="3" id="KW-1185">Reference proteome</keyword>
<organism evidence="2 3">
    <name type="scientific">Canariomyces notabilis</name>
    <dbReference type="NCBI Taxonomy" id="2074819"/>
    <lineage>
        <taxon>Eukaryota</taxon>
        <taxon>Fungi</taxon>
        <taxon>Dikarya</taxon>
        <taxon>Ascomycota</taxon>
        <taxon>Pezizomycotina</taxon>
        <taxon>Sordariomycetes</taxon>
        <taxon>Sordariomycetidae</taxon>
        <taxon>Sordariales</taxon>
        <taxon>Chaetomiaceae</taxon>
        <taxon>Canariomyces</taxon>
    </lineage>
</organism>
<feature type="compositionally biased region" description="Basic and acidic residues" evidence="1">
    <location>
        <begin position="31"/>
        <end position="44"/>
    </location>
</feature>
<accession>A0AAN6YQE2</accession>
<dbReference type="GeneID" id="89937811"/>
<dbReference type="Proteomes" id="UP001302812">
    <property type="component" value="Unassembled WGS sequence"/>
</dbReference>
<reference evidence="2" key="2">
    <citation type="submission" date="2023-05" db="EMBL/GenBank/DDBJ databases">
        <authorList>
            <consortium name="Lawrence Berkeley National Laboratory"/>
            <person name="Steindorff A."/>
            <person name="Hensen N."/>
            <person name="Bonometti L."/>
            <person name="Westerberg I."/>
            <person name="Brannstrom I.O."/>
            <person name="Guillou S."/>
            <person name="Cros-Aarteil S."/>
            <person name="Calhoun S."/>
            <person name="Haridas S."/>
            <person name="Kuo A."/>
            <person name="Mondo S."/>
            <person name="Pangilinan J."/>
            <person name="Riley R."/>
            <person name="Labutti K."/>
            <person name="Andreopoulos B."/>
            <person name="Lipzen A."/>
            <person name="Chen C."/>
            <person name="Yanf M."/>
            <person name="Daum C."/>
            <person name="Ng V."/>
            <person name="Clum A."/>
            <person name="Ohm R."/>
            <person name="Martin F."/>
            <person name="Silar P."/>
            <person name="Natvig D."/>
            <person name="Lalanne C."/>
            <person name="Gautier V."/>
            <person name="Ament-Velasquez S.L."/>
            <person name="Kruys A."/>
            <person name="Hutchinson M.I."/>
            <person name="Powell A.J."/>
            <person name="Barry K."/>
            <person name="Miller A.N."/>
            <person name="Grigoriev I.V."/>
            <person name="Debuchy R."/>
            <person name="Gladieux P."/>
            <person name="Thoren M.H."/>
            <person name="Johannesson H."/>
        </authorList>
    </citation>
    <scope>NUCLEOTIDE SEQUENCE</scope>
    <source>
        <strain evidence="2">CBS 508.74</strain>
    </source>
</reference>
<dbReference type="PANTHER" id="PTHR28155">
    <property type="entry name" value="ACR243WP"/>
    <property type="match status" value="1"/>
</dbReference>
<comment type="caution">
    <text evidence="2">The sequence shown here is derived from an EMBL/GenBank/DDBJ whole genome shotgun (WGS) entry which is preliminary data.</text>
</comment>
<proteinExistence type="predicted"/>
<feature type="compositionally biased region" description="Polar residues" evidence="1">
    <location>
        <begin position="89"/>
        <end position="98"/>
    </location>
</feature>
<feature type="compositionally biased region" description="Acidic residues" evidence="1">
    <location>
        <begin position="244"/>
        <end position="253"/>
    </location>
</feature>
<dbReference type="InterPro" id="IPR053263">
    <property type="entry name" value="Euk_RPA34_RNAP_subunit"/>
</dbReference>
<evidence type="ECO:0000313" key="2">
    <source>
        <dbReference type="EMBL" id="KAK4111561.1"/>
    </source>
</evidence>
<feature type="compositionally biased region" description="Low complexity" evidence="1">
    <location>
        <begin position="536"/>
        <end position="546"/>
    </location>
</feature>
<dbReference type="PANTHER" id="PTHR28155:SF1">
    <property type="entry name" value="DNA-DIRECTED RNA POLYMERASE I SUBUNIT RPA34.5-DOMAIN-CONTAINING PROTEIN"/>
    <property type="match status" value="1"/>
</dbReference>
<feature type="compositionally biased region" description="Low complexity" evidence="1">
    <location>
        <begin position="160"/>
        <end position="183"/>
    </location>
</feature>
<feature type="region of interest" description="Disordered" evidence="1">
    <location>
        <begin position="28"/>
        <end position="256"/>
    </location>
</feature>
<name>A0AAN6YQE2_9PEZI</name>
<feature type="compositionally biased region" description="Acidic residues" evidence="1">
    <location>
        <begin position="45"/>
        <end position="54"/>
    </location>
</feature>
<dbReference type="InterPro" id="IPR013240">
    <property type="entry name" value="DNA-dir_RNA_pol1_su_RPA34"/>
</dbReference>
<dbReference type="AlphaFoldDB" id="A0AAN6YQE2"/>
<dbReference type="RefSeq" id="XP_064669131.1">
    <property type="nucleotide sequence ID" value="XM_064813686.1"/>
</dbReference>